<dbReference type="GO" id="GO:0005524">
    <property type="term" value="F:ATP binding"/>
    <property type="evidence" value="ECO:0007669"/>
    <property type="project" value="InterPro"/>
</dbReference>
<dbReference type="Proteomes" id="UP001292094">
    <property type="component" value="Unassembled WGS sequence"/>
</dbReference>
<sequence>MKRLRHPNVVKLYGMVTRSHPLMVVMELLPHGPLNTFLASSGYPGSDQLSPVQRVGVCVGVCAGVRYLAGEGLIHGDLSARNVLVGSDLAVKVADFSFARLIRSPFPLLFPNPQENDHNTSGRQTTTTTPPPPLTTAINSYRWEAVEVLEGCGQSVWTDVWSFGVLMWEVFTRGRLPYNLLHTRQDVQDYVCEGGRLSRPRLCPQEPWDQLITRCWLEEPQQRPTFDDMLDYLKKWQENEANPKGIRKIKLGIFNRGFD</sequence>
<gene>
    <name evidence="3" type="ORF">Pmani_031776</name>
</gene>
<dbReference type="InterPro" id="IPR001245">
    <property type="entry name" value="Ser-Thr/Tyr_kinase_cat_dom"/>
</dbReference>
<dbReference type="PANTHER" id="PTHR24416:SF611">
    <property type="entry name" value="TYROSINE-PROTEIN KINASE TRANSMEMBRANE RECEPTOR ROR"/>
    <property type="match status" value="1"/>
</dbReference>
<dbReference type="InterPro" id="IPR000719">
    <property type="entry name" value="Prot_kinase_dom"/>
</dbReference>
<evidence type="ECO:0000313" key="3">
    <source>
        <dbReference type="EMBL" id="KAK4295676.1"/>
    </source>
</evidence>
<dbReference type="PIRSF" id="PIRSF000654">
    <property type="entry name" value="Integrin-linked_kinase"/>
    <property type="match status" value="1"/>
</dbReference>
<dbReference type="SUPFAM" id="SSF56112">
    <property type="entry name" value="Protein kinase-like (PK-like)"/>
    <property type="match status" value="1"/>
</dbReference>
<dbReference type="EMBL" id="JAWZYT010004025">
    <property type="protein sequence ID" value="KAK4295676.1"/>
    <property type="molecule type" value="Genomic_DNA"/>
</dbReference>
<organism evidence="3 4">
    <name type="scientific">Petrolisthes manimaculis</name>
    <dbReference type="NCBI Taxonomy" id="1843537"/>
    <lineage>
        <taxon>Eukaryota</taxon>
        <taxon>Metazoa</taxon>
        <taxon>Ecdysozoa</taxon>
        <taxon>Arthropoda</taxon>
        <taxon>Crustacea</taxon>
        <taxon>Multicrustacea</taxon>
        <taxon>Malacostraca</taxon>
        <taxon>Eumalacostraca</taxon>
        <taxon>Eucarida</taxon>
        <taxon>Decapoda</taxon>
        <taxon>Pleocyemata</taxon>
        <taxon>Anomura</taxon>
        <taxon>Galatheoidea</taxon>
        <taxon>Porcellanidae</taxon>
        <taxon>Petrolisthes</taxon>
    </lineage>
</organism>
<dbReference type="Pfam" id="PF07714">
    <property type="entry name" value="PK_Tyr_Ser-Thr"/>
    <property type="match status" value="2"/>
</dbReference>
<evidence type="ECO:0000256" key="1">
    <source>
        <dbReference type="SAM" id="MobiDB-lite"/>
    </source>
</evidence>
<dbReference type="AlphaFoldDB" id="A0AAE1NUE1"/>
<protein>
    <recommendedName>
        <fullName evidence="2">Protein kinase domain-containing protein</fullName>
    </recommendedName>
</protein>
<accession>A0AAE1NUE1</accession>
<dbReference type="PRINTS" id="PR00109">
    <property type="entry name" value="TYRKINASE"/>
</dbReference>
<dbReference type="PROSITE" id="PS50011">
    <property type="entry name" value="PROTEIN_KINASE_DOM"/>
    <property type="match status" value="1"/>
</dbReference>
<dbReference type="InterPro" id="IPR011009">
    <property type="entry name" value="Kinase-like_dom_sf"/>
</dbReference>
<reference evidence="3" key="1">
    <citation type="submission" date="2023-11" db="EMBL/GenBank/DDBJ databases">
        <title>Genome assemblies of two species of porcelain crab, Petrolisthes cinctipes and Petrolisthes manimaculis (Anomura: Porcellanidae).</title>
        <authorList>
            <person name="Angst P."/>
        </authorList>
    </citation>
    <scope>NUCLEOTIDE SEQUENCE</scope>
    <source>
        <strain evidence="3">PB745_02</strain>
        <tissue evidence="3">Gill</tissue>
    </source>
</reference>
<dbReference type="InterPro" id="IPR050122">
    <property type="entry name" value="RTK"/>
</dbReference>
<dbReference type="GO" id="GO:0043235">
    <property type="term" value="C:receptor complex"/>
    <property type="evidence" value="ECO:0007669"/>
    <property type="project" value="TreeGrafter"/>
</dbReference>
<comment type="caution">
    <text evidence="3">The sequence shown here is derived from an EMBL/GenBank/DDBJ whole genome shotgun (WGS) entry which is preliminary data.</text>
</comment>
<proteinExistence type="predicted"/>
<feature type="region of interest" description="Disordered" evidence="1">
    <location>
        <begin position="112"/>
        <end position="133"/>
    </location>
</feature>
<evidence type="ECO:0000313" key="4">
    <source>
        <dbReference type="Proteomes" id="UP001292094"/>
    </source>
</evidence>
<dbReference type="GO" id="GO:0005886">
    <property type="term" value="C:plasma membrane"/>
    <property type="evidence" value="ECO:0007669"/>
    <property type="project" value="TreeGrafter"/>
</dbReference>
<feature type="domain" description="Protein kinase" evidence="2">
    <location>
        <begin position="1"/>
        <end position="237"/>
    </location>
</feature>
<dbReference type="Gene3D" id="1.10.510.10">
    <property type="entry name" value="Transferase(Phosphotransferase) domain 1"/>
    <property type="match status" value="1"/>
</dbReference>
<dbReference type="PROSITE" id="PS00109">
    <property type="entry name" value="PROTEIN_KINASE_TYR"/>
    <property type="match status" value="1"/>
</dbReference>
<dbReference type="GO" id="GO:0004714">
    <property type="term" value="F:transmembrane receptor protein tyrosine kinase activity"/>
    <property type="evidence" value="ECO:0007669"/>
    <property type="project" value="TreeGrafter"/>
</dbReference>
<dbReference type="GO" id="GO:0007169">
    <property type="term" value="P:cell surface receptor protein tyrosine kinase signaling pathway"/>
    <property type="evidence" value="ECO:0007669"/>
    <property type="project" value="TreeGrafter"/>
</dbReference>
<dbReference type="InterPro" id="IPR008266">
    <property type="entry name" value="Tyr_kinase_AS"/>
</dbReference>
<name>A0AAE1NUE1_9EUCA</name>
<keyword evidence="4" id="KW-1185">Reference proteome</keyword>
<dbReference type="PANTHER" id="PTHR24416">
    <property type="entry name" value="TYROSINE-PROTEIN KINASE RECEPTOR"/>
    <property type="match status" value="1"/>
</dbReference>
<evidence type="ECO:0000259" key="2">
    <source>
        <dbReference type="PROSITE" id="PS50011"/>
    </source>
</evidence>